<dbReference type="CDD" id="cd00383">
    <property type="entry name" value="trans_reg_C"/>
    <property type="match status" value="1"/>
</dbReference>
<accession>A0A1D2QRN6</accession>
<dbReference type="InterPro" id="IPR001867">
    <property type="entry name" value="OmpR/PhoB-type_DNA-bd"/>
</dbReference>
<dbReference type="InterPro" id="IPR039420">
    <property type="entry name" value="WalR-like"/>
</dbReference>
<feature type="domain" description="OmpR/PhoB-type" evidence="9">
    <location>
        <begin position="125"/>
        <end position="222"/>
    </location>
</feature>
<evidence type="ECO:0000256" key="5">
    <source>
        <dbReference type="ARBA" id="ARBA00023163"/>
    </source>
</evidence>
<dbReference type="PANTHER" id="PTHR48111">
    <property type="entry name" value="REGULATOR OF RPOS"/>
    <property type="match status" value="1"/>
</dbReference>
<evidence type="ECO:0000256" key="1">
    <source>
        <dbReference type="ARBA" id="ARBA00022553"/>
    </source>
</evidence>
<dbReference type="EMBL" id="MDLC01000011">
    <property type="protein sequence ID" value="ODS24255.1"/>
    <property type="molecule type" value="Genomic_DNA"/>
</dbReference>
<keyword evidence="3" id="KW-0805">Transcription regulation</keyword>
<dbReference type="Pfam" id="PF00072">
    <property type="entry name" value="Response_reg"/>
    <property type="match status" value="1"/>
</dbReference>
<dbReference type="Pfam" id="PF00486">
    <property type="entry name" value="Trans_reg_C"/>
    <property type="match status" value="1"/>
</dbReference>
<feature type="DNA-binding region" description="OmpR/PhoB-type" evidence="7">
    <location>
        <begin position="125"/>
        <end position="222"/>
    </location>
</feature>
<dbReference type="GO" id="GO:0000156">
    <property type="term" value="F:phosphorelay response regulator activity"/>
    <property type="evidence" value="ECO:0007669"/>
    <property type="project" value="TreeGrafter"/>
</dbReference>
<dbReference type="STRING" id="62101.AB835_04290"/>
<evidence type="ECO:0000256" key="7">
    <source>
        <dbReference type="PROSITE-ProRule" id="PRU01091"/>
    </source>
</evidence>
<evidence type="ECO:0000256" key="4">
    <source>
        <dbReference type="ARBA" id="ARBA00023125"/>
    </source>
</evidence>
<dbReference type="InterPro" id="IPR011006">
    <property type="entry name" value="CheY-like_superfamily"/>
</dbReference>
<dbReference type="GO" id="GO:0000976">
    <property type="term" value="F:transcription cis-regulatory region binding"/>
    <property type="evidence" value="ECO:0007669"/>
    <property type="project" value="TreeGrafter"/>
</dbReference>
<dbReference type="PROSITE" id="PS51755">
    <property type="entry name" value="OMPR_PHOB"/>
    <property type="match status" value="1"/>
</dbReference>
<gene>
    <name evidence="10" type="ORF">AB835_04290</name>
</gene>
<evidence type="ECO:0000259" key="9">
    <source>
        <dbReference type="PROSITE" id="PS51755"/>
    </source>
</evidence>
<protein>
    <recommendedName>
        <fullName evidence="12">DNA-binding response regulator</fullName>
    </recommendedName>
</protein>
<sequence>MRILVADNDRNVASSIVDYIELQGDYVDYVDRSDVMFELVQNNTYDVIFLDTLMPGKSGFESCKVLREKLFCKVPILLITAQSTLQDKLEGFVSGADDYLAKPFALEELIARARALASRGDRQDIGEKQLLDVRINYQTYQVFRQNNLINLSQTQYKIFCFLVKNYPNVVSKSAIEYEIWGDNLPHSDVLKVQIYQLRKRIDKPFLIPLIRNIRGVGFKLALEK</sequence>
<name>A0A1D2QRN6_9GAMM</name>
<keyword evidence="2" id="KW-0902">Two-component regulatory system</keyword>
<dbReference type="AlphaFoldDB" id="A0A1D2QRN6"/>
<dbReference type="PANTHER" id="PTHR48111:SF22">
    <property type="entry name" value="REGULATOR OF RPOS"/>
    <property type="match status" value="1"/>
</dbReference>
<dbReference type="Gene3D" id="3.40.50.2300">
    <property type="match status" value="1"/>
</dbReference>
<feature type="domain" description="Response regulatory" evidence="8">
    <location>
        <begin position="2"/>
        <end position="117"/>
    </location>
</feature>
<dbReference type="GO" id="GO:0032993">
    <property type="term" value="C:protein-DNA complex"/>
    <property type="evidence" value="ECO:0007669"/>
    <property type="project" value="TreeGrafter"/>
</dbReference>
<evidence type="ECO:0000259" key="8">
    <source>
        <dbReference type="PROSITE" id="PS50110"/>
    </source>
</evidence>
<dbReference type="InterPro" id="IPR036388">
    <property type="entry name" value="WH-like_DNA-bd_sf"/>
</dbReference>
<reference evidence="10 11" key="1">
    <citation type="journal article" date="2016" name="Appl. Environ. Microbiol.">
        <title>Lack of Overt Genome Reduction in the Bryostatin-Producing Bryozoan Symbiont "Candidatus Endobugula sertula".</title>
        <authorList>
            <person name="Miller I.J."/>
            <person name="Vanee N."/>
            <person name="Fong S.S."/>
            <person name="Lim-Fong G.E."/>
            <person name="Kwan J.C."/>
        </authorList>
    </citation>
    <scope>NUCLEOTIDE SEQUENCE [LARGE SCALE GENOMIC DNA]</scope>
    <source>
        <strain evidence="10">AB1-4</strain>
    </source>
</reference>
<evidence type="ECO:0000313" key="10">
    <source>
        <dbReference type="EMBL" id="ODS24255.1"/>
    </source>
</evidence>
<dbReference type="SUPFAM" id="SSF52172">
    <property type="entry name" value="CheY-like"/>
    <property type="match status" value="1"/>
</dbReference>
<dbReference type="GO" id="GO:0005829">
    <property type="term" value="C:cytosol"/>
    <property type="evidence" value="ECO:0007669"/>
    <property type="project" value="TreeGrafter"/>
</dbReference>
<evidence type="ECO:0000256" key="6">
    <source>
        <dbReference type="PROSITE-ProRule" id="PRU00169"/>
    </source>
</evidence>
<keyword evidence="4 7" id="KW-0238">DNA-binding</keyword>
<dbReference type="SMART" id="SM00448">
    <property type="entry name" value="REC"/>
    <property type="match status" value="1"/>
</dbReference>
<evidence type="ECO:0000256" key="2">
    <source>
        <dbReference type="ARBA" id="ARBA00023012"/>
    </source>
</evidence>
<evidence type="ECO:0000313" key="11">
    <source>
        <dbReference type="Proteomes" id="UP000242502"/>
    </source>
</evidence>
<dbReference type="SMART" id="SM00862">
    <property type="entry name" value="Trans_reg_C"/>
    <property type="match status" value="1"/>
</dbReference>
<comment type="caution">
    <text evidence="10">The sequence shown here is derived from an EMBL/GenBank/DDBJ whole genome shotgun (WGS) entry which is preliminary data.</text>
</comment>
<evidence type="ECO:0008006" key="12">
    <source>
        <dbReference type="Google" id="ProtNLM"/>
    </source>
</evidence>
<dbReference type="Proteomes" id="UP000242502">
    <property type="component" value="Unassembled WGS sequence"/>
</dbReference>
<dbReference type="Gene3D" id="1.10.10.10">
    <property type="entry name" value="Winged helix-like DNA-binding domain superfamily/Winged helix DNA-binding domain"/>
    <property type="match status" value="1"/>
</dbReference>
<organism evidence="10 11">
    <name type="scientific">Candidatus Endobugula sertula</name>
    <name type="common">Bugula neritina bacterial symbiont</name>
    <dbReference type="NCBI Taxonomy" id="62101"/>
    <lineage>
        <taxon>Bacteria</taxon>
        <taxon>Pseudomonadati</taxon>
        <taxon>Pseudomonadota</taxon>
        <taxon>Gammaproteobacteria</taxon>
        <taxon>Cellvibrionales</taxon>
        <taxon>Cellvibrionaceae</taxon>
        <taxon>Candidatus Endobugula</taxon>
    </lineage>
</organism>
<dbReference type="InterPro" id="IPR001789">
    <property type="entry name" value="Sig_transdc_resp-reg_receiver"/>
</dbReference>
<feature type="modified residue" description="4-aspartylphosphate" evidence="6">
    <location>
        <position position="51"/>
    </location>
</feature>
<dbReference type="Gene3D" id="6.10.250.690">
    <property type="match status" value="1"/>
</dbReference>
<dbReference type="GO" id="GO:0006355">
    <property type="term" value="P:regulation of DNA-templated transcription"/>
    <property type="evidence" value="ECO:0007669"/>
    <property type="project" value="InterPro"/>
</dbReference>
<keyword evidence="1 6" id="KW-0597">Phosphoprotein</keyword>
<dbReference type="PROSITE" id="PS50110">
    <property type="entry name" value="RESPONSE_REGULATORY"/>
    <property type="match status" value="1"/>
</dbReference>
<proteinExistence type="predicted"/>
<evidence type="ECO:0000256" key="3">
    <source>
        <dbReference type="ARBA" id="ARBA00023015"/>
    </source>
</evidence>
<keyword evidence="5" id="KW-0804">Transcription</keyword>